<dbReference type="Proteomes" id="UP000003178">
    <property type="component" value="Unassembled WGS sequence"/>
</dbReference>
<dbReference type="HOGENOM" id="CLU_3134099_0_0_9"/>
<dbReference type="AlphaFoldDB" id="B6FXT5"/>
<protein>
    <submittedName>
        <fullName evidence="1">Uncharacterized protein</fullName>
    </submittedName>
</protein>
<sequence length="49" mass="5845">MSLKRITPYNFIDIKFIVNFLVLKNIFIATVNKKSQKNLIFSLFDTIFF</sequence>
<reference evidence="1 2" key="1">
    <citation type="submission" date="2008-09" db="EMBL/GenBank/DDBJ databases">
        <authorList>
            <person name="Fulton L."/>
            <person name="Clifton S."/>
            <person name="Fulton B."/>
            <person name="Xu J."/>
            <person name="Minx P."/>
            <person name="Pepin K.H."/>
            <person name="Johnson M."/>
            <person name="Thiruvilangam P."/>
            <person name="Bhonagiri V."/>
            <person name="Nash W.E."/>
            <person name="Mardis E.R."/>
            <person name="Wilson R.K."/>
        </authorList>
    </citation>
    <scope>NUCLEOTIDE SEQUENCE [LARGE SCALE GENOMIC DNA]</scope>
    <source>
        <strain evidence="1 2">DSM 13275</strain>
    </source>
</reference>
<evidence type="ECO:0000313" key="2">
    <source>
        <dbReference type="Proteomes" id="UP000003178"/>
    </source>
</evidence>
<organism evidence="1 2">
    <name type="scientific">Peptacetobacter hiranonis (strain DSM 13275 / JCM 10541 / KCTC 15199 / TO-931)</name>
    <name type="common">Clostridium hiranonis</name>
    <dbReference type="NCBI Taxonomy" id="500633"/>
    <lineage>
        <taxon>Bacteria</taxon>
        <taxon>Bacillati</taxon>
        <taxon>Bacillota</taxon>
        <taxon>Clostridia</taxon>
        <taxon>Peptostreptococcales</taxon>
        <taxon>Peptostreptococcaceae</taxon>
        <taxon>Peptacetobacter</taxon>
    </lineage>
</organism>
<keyword evidence="2" id="KW-1185">Reference proteome</keyword>
<dbReference type="EMBL" id="ABWP01000028">
    <property type="protein sequence ID" value="EEA85650.1"/>
    <property type="molecule type" value="Genomic_DNA"/>
</dbReference>
<proteinExistence type="predicted"/>
<comment type="caution">
    <text evidence="1">The sequence shown here is derived from an EMBL/GenBank/DDBJ whole genome shotgun (WGS) entry which is preliminary data.</text>
</comment>
<evidence type="ECO:0000313" key="1">
    <source>
        <dbReference type="EMBL" id="EEA85650.1"/>
    </source>
</evidence>
<gene>
    <name evidence="1" type="ORF">CLOHIR_00686</name>
</gene>
<accession>B6FXT5</accession>
<name>B6FXT5_PEPHT</name>
<reference evidence="1 2" key="2">
    <citation type="submission" date="2008-10" db="EMBL/GenBank/DDBJ databases">
        <title>Draft genome sequence of Clostridium hiranonis (DSM 13275).</title>
        <authorList>
            <person name="Sudarsanam P."/>
            <person name="Ley R."/>
            <person name="Guruge J."/>
            <person name="Turnbaugh P.J."/>
            <person name="Mahowald M."/>
            <person name="Liep D."/>
            <person name="Gordon J."/>
        </authorList>
    </citation>
    <scope>NUCLEOTIDE SEQUENCE [LARGE SCALE GENOMIC DNA]</scope>
    <source>
        <strain evidence="1 2">DSM 13275</strain>
    </source>
</reference>